<comment type="caution">
    <text evidence="2">The sequence shown here is derived from an EMBL/GenBank/DDBJ whole genome shotgun (WGS) entry which is preliminary data.</text>
</comment>
<dbReference type="NCBIfam" id="TIGR02532">
    <property type="entry name" value="IV_pilin_GFxxxE"/>
    <property type="match status" value="1"/>
</dbReference>
<dbReference type="InterPro" id="IPR012902">
    <property type="entry name" value="N_methyl_site"/>
</dbReference>
<evidence type="ECO:0000313" key="2">
    <source>
        <dbReference type="EMBL" id="MPM95424.1"/>
    </source>
</evidence>
<organism evidence="2">
    <name type="scientific">bioreactor metagenome</name>
    <dbReference type="NCBI Taxonomy" id="1076179"/>
    <lineage>
        <taxon>unclassified sequences</taxon>
        <taxon>metagenomes</taxon>
        <taxon>ecological metagenomes</taxon>
    </lineage>
</organism>
<reference evidence="2" key="1">
    <citation type="submission" date="2019-08" db="EMBL/GenBank/DDBJ databases">
        <authorList>
            <person name="Kucharzyk K."/>
            <person name="Murdoch R.W."/>
            <person name="Higgins S."/>
            <person name="Loffler F."/>
        </authorList>
    </citation>
    <scope>NUCLEOTIDE SEQUENCE</scope>
</reference>
<keyword evidence="1" id="KW-1133">Transmembrane helix</keyword>
<keyword evidence="1" id="KW-0472">Membrane</keyword>
<evidence type="ECO:0000256" key="1">
    <source>
        <dbReference type="SAM" id="Phobius"/>
    </source>
</evidence>
<evidence type="ECO:0008006" key="3">
    <source>
        <dbReference type="Google" id="ProtNLM"/>
    </source>
</evidence>
<dbReference type="AlphaFoldDB" id="A0A645E0V9"/>
<name>A0A645E0V9_9ZZZZ</name>
<accession>A0A645E0V9</accession>
<keyword evidence="1" id="KW-0812">Transmembrane</keyword>
<dbReference type="Gene3D" id="3.30.700.10">
    <property type="entry name" value="Glycoprotein, Type 4 Pilin"/>
    <property type="match status" value="1"/>
</dbReference>
<protein>
    <recommendedName>
        <fullName evidence="3">Type II secretion system protein G</fullName>
    </recommendedName>
</protein>
<feature type="transmembrane region" description="Helical" evidence="1">
    <location>
        <begin position="12"/>
        <end position="30"/>
    </location>
</feature>
<gene>
    <name evidence="2" type="ORF">SDC9_142578</name>
</gene>
<dbReference type="InterPro" id="IPR045584">
    <property type="entry name" value="Pilin-like"/>
</dbReference>
<proteinExistence type="predicted"/>
<dbReference type="SUPFAM" id="SSF54523">
    <property type="entry name" value="Pili subunits"/>
    <property type="match status" value="1"/>
</dbReference>
<dbReference type="PANTHER" id="PTHR30093">
    <property type="entry name" value="GENERAL SECRETION PATHWAY PROTEIN G"/>
    <property type="match status" value="1"/>
</dbReference>
<dbReference type="EMBL" id="VSSQ01041924">
    <property type="protein sequence ID" value="MPM95424.1"/>
    <property type="molecule type" value="Genomic_DNA"/>
</dbReference>
<sequence length="246" mass="26530">MTVRHPFTLIELLVVIAIIAILAAMLLPALSAARERARSASCISKLKQNGLGVLMYAGDNDGSIFPFKPGSTASGNRLVSNNVFYNIGVLIYAGGYYGSLPPAGITFTPTGKFSDLSTDNQKMVAAGVEGTWRCPSDTVNWNVASDYLLSSYQALLYNSTTGMSGSASVSDDAYRNVLVGRDNPENCWLFDMFPSFGAYWNTKSQNHPGGINALALGGNVKFFSKSAMQSETGSTNYFRLDFFSKQ</sequence>